<keyword evidence="6 7" id="KW-0408">Iron</keyword>
<dbReference type="KEGG" id="kbs:EPA93_36695"/>
<keyword evidence="7" id="KW-0472">Membrane</keyword>
<evidence type="ECO:0000259" key="8">
    <source>
        <dbReference type="Pfam" id="PF03918"/>
    </source>
</evidence>
<keyword evidence="3 7" id="KW-0479">Metal-binding</keyword>
<organism evidence="9 10">
    <name type="scientific">Ktedonosporobacter rubrisoli</name>
    <dbReference type="NCBI Taxonomy" id="2509675"/>
    <lineage>
        <taxon>Bacteria</taxon>
        <taxon>Bacillati</taxon>
        <taxon>Chloroflexota</taxon>
        <taxon>Ktedonobacteria</taxon>
        <taxon>Ktedonobacterales</taxon>
        <taxon>Ktedonosporobacteraceae</taxon>
        <taxon>Ktedonosporobacter</taxon>
    </lineage>
</organism>
<sequence length="179" mass="20498">MKQRRPFFLVLGVVAVVLAIWCFMLLRAPQQLSLDQRVQQVASQLKCPVCQNESVADSPTLLAHQMRDVIRQQLRSGKSEQQVMQSFVSSYGQSIIWSPPWQGFALLAWLAPIALLCAGAALLFFTFREWSTPAPATRLREEKELEGLAQSELERYRAELERELASDDPLFERYRTEAR</sequence>
<dbReference type="OrthoDB" id="164946at2"/>
<comment type="similarity">
    <text evidence="1 7">Belongs to the CcmH/CycL/Ccl2/NrfF family.</text>
</comment>
<dbReference type="GO" id="GO:0046872">
    <property type="term" value="F:metal ion binding"/>
    <property type="evidence" value="ECO:0007669"/>
    <property type="project" value="UniProtKB-KW"/>
</dbReference>
<dbReference type="EMBL" id="CP035758">
    <property type="protein sequence ID" value="QBD81221.1"/>
    <property type="molecule type" value="Genomic_DNA"/>
</dbReference>
<evidence type="ECO:0000256" key="3">
    <source>
        <dbReference type="ARBA" id="ARBA00022723"/>
    </source>
</evidence>
<keyword evidence="4 7" id="KW-0732">Signal</keyword>
<feature type="domain" description="CcmH/CycL/Ccl2/NrfF N-terminal" evidence="8">
    <location>
        <begin position="33"/>
        <end position="143"/>
    </location>
</feature>
<keyword evidence="7" id="KW-0812">Transmembrane</keyword>
<keyword evidence="7" id="KW-1133">Transmembrane helix</keyword>
<dbReference type="Pfam" id="PF03918">
    <property type="entry name" value="CcmH"/>
    <property type="match status" value="1"/>
</dbReference>
<evidence type="ECO:0000313" key="10">
    <source>
        <dbReference type="Proteomes" id="UP000290365"/>
    </source>
</evidence>
<reference evidence="9 10" key="1">
    <citation type="submission" date="2019-01" db="EMBL/GenBank/DDBJ databases">
        <title>Ktedonosporobacter rubrisoli SCAWS-G2.</title>
        <authorList>
            <person name="Huang Y."/>
            <person name="Yan B."/>
        </authorList>
    </citation>
    <scope>NUCLEOTIDE SEQUENCE [LARGE SCALE GENOMIC DNA]</scope>
    <source>
        <strain evidence="9 10">SCAWS-G2</strain>
    </source>
</reference>
<dbReference type="InterPro" id="IPR005616">
    <property type="entry name" value="CcmH/CycL/Ccl2/NrfF_N"/>
</dbReference>
<name>A0A4V0YZX3_KTERU</name>
<dbReference type="CDD" id="cd16378">
    <property type="entry name" value="CcmH_N"/>
    <property type="match status" value="1"/>
</dbReference>
<dbReference type="AlphaFoldDB" id="A0A4V0YZX3"/>
<evidence type="ECO:0000256" key="2">
    <source>
        <dbReference type="ARBA" id="ARBA00022617"/>
    </source>
</evidence>
<comment type="function">
    <text evidence="7">Possible subunit of a heme lyase.</text>
</comment>
<evidence type="ECO:0000256" key="6">
    <source>
        <dbReference type="ARBA" id="ARBA00023004"/>
    </source>
</evidence>
<evidence type="ECO:0000256" key="1">
    <source>
        <dbReference type="ARBA" id="ARBA00010342"/>
    </source>
</evidence>
<evidence type="ECO:0000256" key="5">
    <source>
        <dbReference type="ARBA" id="ARBA00022748"/>
    </source>
</evidence>
<keyword evidence="2 7" id="KW-0349">Heme</keyword>
<dbReference type="RefSeq" id="WP_129892282.1">
    <property type="nucleotide sequence ID" value="NZ_CP035758.1"/>
</dbReference>
<feature type="transmembrane region" description="Helical" evidence="7">
    <location>
        <begin position="7"/>
        <end position="26"/>
    </location>
</feature>
<dbReference type="Gene3D" id="1.10.8.640">
    <property type="entry name" value="Cytochrome C biogenesis protein"/>
    <property type="match status" value="1"/>
</dbReference>
<evidence type="ECO:0000256" key="7">
    <source>
        <dbReference type="RuleBase" id="RU364112"/>
    </source>
</evidence>
<accession>A0A4V0YZX3</accession>
<keyword evidence="5" id="KW-0201">Cytochrome c-type biogenesis</keyword>
<feature type="transmembrane region" description="Helical" evidence="7">
    <location>
        <begin position="104"/>
        <end position="125"/>
    </location>
</feature>
<dbReference type="Proteomes" id="UP000290365">
    <property type="component" value="Chromosome"/>
</dbReference>
<dbReference type="GO" id="GO:0017004">
    <property type="term" value="P:cytochrome complex assembly"/>
    <property type="evidence" value="ECO:0007669"/>
    <property type="project" value="UniProtKB-KW"/>
</dbReference>
<dbReference type="InterPro" id="IPR038297">
    <property type="entry name" value="CcmH/CycL/NrfF/Ccl2_sf"/>
</dbReference>
<keyword evidence="10" id="KW-1185">Reference proteome</keyword>
<dbReference type="PANTHER" id="PTHR47870:SF1">
    <property type="entry name" value="CYTOCHROME C-TYPE BIOGENESIS PROTEIN CCMH"/>
    <property type="match status" value="1"/>
</dbReference>
<evidence type="ECO:0000256" key="4">
    <source>
        <dbReference type="ARBA" id="ARBA00022729"/>
    </source>
</evidence>
<evidence type="ECO:0000313" key="9">
    <source>
        <dbReference type="EMBL" id="QBD81221.1"/>
    </source>
</evidence>
<dbReference type="PANTHER" id="PTHR47870">
    <property type="entry name" value="CYTOCHROME C-TYPE BIOGENESIS PROTEIN CCMH"/>
    <property type="match status" value="1"/>
</dbReference>
<proteinExistence type="inferred from homology"/>
<protein>
    <recommendedName>
        <fullName evidence="7">Cytochrome c-type biogenesis protein</fullName>
    </recommendedName>
</protein>
<dbReference type="InterPro" id="IPR051263">
    <property type="entry name" value="C-type_cytochrome_biogenesis"/>
</dbReference>
<dbReference type="GO" id="GO:0005886">
    <property type="term" value="C:plasma membrane"/>
    <property type="evidence" value="ECO:0007669"/>
    <property type="project" value="TreeGrafter"/>
</dbReference>
<gene>
    <name evidence="9" type="ORF">EPA93_36695</name>
</gene>